<keyword evidence="4" id="KW-1185">Reference proteome</keyword>
<dbReference type="AlphaFoldDB" id="A0A1B1BN17"/>
<dbReference type="EMBL" id="CP016282">
    <property type="protein sequence ID" value="ANP73935.1"/>
    <property type="molecule type" value="Genomic_DNA"/>
</dbReference>
<dbReference type="STRING" id="670052.PA27867_2999"/>
<keyword evidence="2" id="KW-1133">Transmembrane helix</keyword>
<evidence type="ECO:0000313" key="4">
    <source>
        <dbReference type="Proteomes" id="UP000092582"/>
    </source>
</evidence>
<keyword evidence="2" id="KW-0812">Transmembrane</keyword>
<feature type="transmembrane region" description="Helical" evidence="2">
    <location>
        <begin position="84"/>
        <end position="103"/>
    </location>
</feature>
<feature type="transmembrane region" description="Helical" evidence="2">
    <location>
        <begin position="229"/>
        <end position="248"/>
    </location>
</feature>
<dbReference type="RefSeq" id="WP_157109252.1">
    <property type="nucleotide sequence ID" value="NZ_CP016282.1"/>
</dbReference>
<gene>
    <name evidence="3" type="ORF">PA27867_2999</name>
</gene>
<dbReference type="OrthoDB" id="5108413at2"/>
<feature type="transmembrane region" description="Helical" evidence="2">
    <location>
        <begin position="137"/>
        <end position="157"/>
    </location>
</feature>
<reference evidence="3 4" key="1">
    <citation type="submission" date="2016-06" db="EMBL/GenBank/DDBJ databases">
        <title>Genome sequencing of Cryobacterium arcticum PAMC 27867.</title>
        <authorList>
            <person name="Lee J."/>
            <person name="Kim O.-S."/>
        </authorList>
    </citation>
    <scope>NUCLEOTIDE SEQUENCE [LARGE SCALE GENOMIC DNA]</scope>
    <source>
        <strain evidence="3 4">PAMC 27867</strain>
    </source>
</reference>
<proteinExistence type="predicted"/>
<feature type="transmembrane region" description="Helical" evidence="2">
    <location>
        <begin position="268"/>
        <end position="291"/>
    </location>
</feature>
<accession>A0A1B1BN17</accession>
<dbReference type="KEGG" id="cart:PA27867_2999"/>
<evidence type="ECO:0000256" key="2">
    <source>
        <dbReference type="SAM" id="Phobius"/>
    </source>
</evidence>
<name>A0A1B1BN17_9MICO</name>
<keyword evidence="2" id="KW-0472">Membrane</keyword>
<feature type="region of interest" description="Disordered" evidence="1">
    <location>
        <begin position="1"/>
        <end position="36"/>
    </location>
</feature>
<dbReference type="Proteomes" id="UP000092582">
    <property type="component" value="Chromosome 1"/>
</dbReference>
<protein>
    <submittedName>
        <fullName evidence="3">Uncharacterized protein</fullName>
    </submittedName>
</protein>
<sequence length="304" mass="33206">MRQDSRTRSASSARRRKAEIANRSRTVTSQTPPSQPTPFRASTLYWVGGGLCLAAVILLIVLVLRTAGGDDLREFSGGEKWGDNLITAPLLILMLAAAPLFLAEYHRRGLWVTRERGFFQGGSNVVVLRPARLWSRALWLLVSILAWVVLIAIPVHLDITTDAFADADSSLWTLLVAHGILASGMSVVLVFSFLKRMTYDPLAARFGFGIAYGSASQLFWRFVSYQFRFELWFAFGCGAALGTIPLLYQSAADDCYVAGCVLAVDTGWLAWIVWIAAGCAALALIGCLNAWRSGKSLYSGESVS</sequence>
<evidence type="ECO:0000256" key="1">
    <source>
        <dbReference type="SAM" id="MobiDB-lite"/>
    </source>
</evidence>
<organism evidence="3 4">
    <name type="scientific">Cryobacterium arcticum</name>
    <dbReference type="NCBI Taxonomy" id="670052"/>
    <lineage>
        <taxon>Bacteria</taxon>
        <taxon>Bacillati</taxon>
        <taxon>Actinomycetota</taxon>
        <taxon>Actinomycetes</taxon>
        <taxon>Micrococcales</taxon>
        <taxon>Microbacteriaceae</taxon>
        <taxon>Cryobacterium</taxon>
    </lineage>
</organism>
<evidence type="ECO:0000313" key="3">
    <source>
        <dbReference type="EMBL" id="ANP73935.1"/>
    </source>
</evidence>
<feature type="transmembrane region" description="Helical" evidence="2">
    <location>
        <begin position="44"/>
        <end position="64"/>
    </location>
</feature>
<feature type="transmembrane region" description="Helical" evidence="2">
    <location>
        <begin position="169"/>
        <end position="194"/>
    </location>
</feature>